<keyword evidence="2" id="KW-1185">Reference proteome</keyword>
<dbReference type="Gene3D" id="3.40.50.720">
    <property type="entry name" value="NAD(P)-binding Rossmann-like Domain"/>
    <property type="match status" value="1"/>
</dbReference>
<protein>
    <submittedName>
        <fullName evidence="1">Oxidoreductase</fullName>
    </submittedName>
</protein>
<evidence type="ECO:0000313" key="2">
    <source>
        <dbReference type="Proteomes" id="UP001500459"/>
    </source>
</evidence>
<dbReference type="PANTHER" id="PTHR14097">
    <property type="entry name" value="OXIDOREDUCTASE HTATIP2"/>
    <property type="match status" value="1"/>
</dbReference>
<dbReference type="PANTHER" id="PTHR14097:SF7">
    <property type="entry name" value="OXIDOREDUCTASE HTATIP2"/>
    <property type="match status" value="1"/>
</dbReference>
<evidence type="ECO:0000313" key="1">
    <source>
        <dbReference type="EMBL" id="GAA4111047.1"/>
    </source>
</evidence>
<name>A0ABP7XC38_9FLAO</name>
<proteinExistence type="predicted"/>
<organism evidence="1 2">
    <name type="scientific">Aquimarina addita</name>
    <dbReference type="NCBI Taxonomy" id="870485"/>
    <lineage>
        <taxon>Bacteria</taxon>
        <taxon>Pseudomonadati</taxon>
        <taxon>Bacteroidota</taxon>
        <taxon>Flavobacteriia</taxon>
        <taxon>Flavobacteriales</taxon>
        <taxon>Flavobacteriaceae</taxon>
        <taxon>Aquimarina</taxon>
    </lineage>
</organism>
<dbReference type="RefSeq" id="WP_344925055.1">
    <property type="nucleotide sequence ID" value="NZ_BAABCW010000002.1"/>
</dbReference>
<gene>
    <name evidence="1" type="ORF">GCM10022393_08470</name>
</gene>
<reference evidence="2" key="1">
    <citation type="journal article" date="2019" name="Int. J. Syst. Evol. Microbiol.">
        <title>The Global Catalogue of Microorganisms (GCM) 10K type strain sequencing project: providing services to taxonomists for standard genome sequencing and annotation.</title>
        <authorList>
            <consortium name="The Broad Institute Genomics Platform"/>
            <consortium name="The Broad Institute Genome Sequencing Center for Infectious Disease"/>
            <person name="Wu L."/>
            <person name="Ma J."/>
        </authorList>
    </citation>
    <scope>NUCLEOTIDE SEQUENCE [LARGE SCALE GENOMIC DNA]</scope>
    <source>
        <strain evidence="2">JCM 17106</strain>
    </source>
</reference>
<dbReference type="EMBL" id="BAABCW010000002">
    <property type="protein sequence ID" value="GAA4111047.1"/>
    <property type="molecule type" value="Genomic_DNA"/>
</dbReference>
<accession>A0ABP7XC38</accession>
<dbReference type="InterPro" id="IPR036291">
    <property type="entry name" value="NAD(P)-bd_dom_sf"/>
</dbReference>
<sequence length="220" mass="24785">MSKIAIILGATGLTGEILLQRLLNDDRYSKIKLFSRNSVANSHPKIEEYLIDLLKLEKYSACFTGDEVFCCIGTTASKTPDKKLYREIDYGIPVAAAHLCLQNNIKTIVIISALGANAKSNISYNKIKGEMEDTILSLAIDKTHFLQPSLIGGTRSEKRMGEYLFKQFMKIVNPLLVASLKKYRSIHPDTIVYAMIWIANNKYYNEKVISDEIKEIARNS</sequence>
<dbReference type="Proteomes" id="UP001500459">
    <property type="component" value="Unassembled WGS sequence"/>
</dbReference>
<dbReference type="SUPFAM" id="SSF51735">
    <property type="entry name" value="NAD(P)-binding Rossmann-fold domains"/>
    <property type="match status" value="1"/>
</dbReference>
<comment type="caution">
    <text evidence="1">The sequence shown here is derived from an EMBL/GenBank/DDBJ whole genome shotgun (WGS) entry which is preliminary data.</text>
</comment>